<proteinExistence type="predicted"/>
<name>A0A6J5RLN6_9CAUD</name>
<sequence>MTQQLVSDSVLSIQRMNQLSKKSLNNDIKRTLDNNDLRAVIAQIICRVLENYTGPHESFGVAEELSFEIWRELSDTMDEITSAADKSVDRFLRQSETVIRNALYAQEKERTKHE</sequence>
<organism evidence="1">
    <name type="scientific">uncultured Caudovirales phage</name>
    <dbReference type="NCBI Taxonomy" id="2100421"/>
    <lineage>
        <taxon>Viruses</taxon>
        <taxon>Duplodnaviria</taxon>
        <taxon>Heunggongvirae</taxon>
        <taxon>Uroviricota</taxon>
        <taxon>Caudoviricetes</taxon>
        <taxon>Peduoviridae</taxon>
        <taxon>Maltschvirus</taxon>
        <taxon>Maltschvirus maltsch</taxon>
    </lineage>
</organism>
<accession>A0A6J5RLN6</accession>
<gene>
    <name evidence="1" type="ORF">UFOVP1264_73</name>
</gene>
<dbReference type="EMBL" id="LR797213">
    <property type="protein sequence ID" value="CAB4194618.1"/>
    <property type="molecule type" value="Genomic_DNA"/>
</dbReference>
<reference evidence="1" key="1">
    <citation type="submission" date="2020-05" db="EMBL/GenBank/DDBJ databases">
        <authorList>
            <person name="Chiriac C."/>
            <person name="Salcher M."/>
            <person name="Ghai R."/>
            <person name="Kavagutti S V."/>
        </authorList>
    </citation>
    <scope>NUCLEOTIDE SEQUENCE</scope>
</reference>
<evidence type="ECO:0000313" key="1">
    <source>
        <dbReference type="EMBL" id="CAB4194618.1"/>
    </source>
</evidence>
<protein>
    <submittedName>
        <fullName evidence="1">Uncharacterized protein</fullName>
    </submittedName>
</protein>